<dbReference type="CDD" id="cd07812">
    <property type="entry name" value="SRPBCC"/>
    <property type="match status" value="1"/>
</dbReference>
<reference evidence="1 2" key="1">
    <citation type="journal article" date="2015" name="Stand. Genomic Sci.">
        <title>Complete genome sequence and description of Salinispira pacifica gen. nov., sp. nov., a novel spirochaete isolated form a hypersaline microbial mat.</title>
        <authorList>
            <person name="Ben Hania W."/>
            <person name="Joseph M."/>
            <person name="Schumann P."/>
            <person name="Bunk B."/>
            <person name="Fiebig A."/>
            <person name="Sproer C."/>
            <person name="Klenk H.P."/>
            <person name="Fardeau M.L."/>
            <person name="Spring S."/>
        </authorList>
    </citation>
    <scope>NUCLEOTIDE SEQUENCE [LARGE SCALE GENOMIC DNA]</scope>
    <source>
        <strain evidence="1 2">L21-RPul-D2</strain>
    </source>
</reference>
<organism evidence="1 2">
    <name type="scientific">Salinispira pacifica</name>
    <dbReference type="NCBI Taxonomy" id="1307761"/>
    <lineage>
        <taxon>Bacteria</taxon>
        <taxon>Pseudomonadati</taxon>
        <taxon>Spirochaetota</taxon>
        <taxon>Spirochaetia</taxon>
        <taxon>Spirochaetales</taxon>
        <taxon>Spirochaetaceae</taxon>
        <taxon>Salinispira</taxon>
    </lineage>
</organism>
<dbReference type="STRING" id="1307761.L21SP2_1543"/>
<accession>V5WIE2</accession>
<dbReference type="KEGG" id="slr:L21SP2_1543"/>
<keyword evidence="2" id="KW-1185">Reference proteome</keyword>
<evidence type="ECO:0000313" key="1">
    <source>
        <dbReference type="EMBL" id="AHC14936.1"/>
    </source>
</evidence>
<sequence length="157" mass="17618">MNISLPIHIAADRETVWDIITDIPRSIFTISAIEKIEVLEQGNANLLGFKWRETRTMFGKEATEVMWITDIEKPHFYTTRAESHGAVYTSKFELQENDSGTLLTMSFQGTSNSVAAKLMNILMGWMFKKATINGLKQDLEDIKTAAEKAAGSKADSR</sequence>
<proteinExistence type="predicted"/>
<gene>
    <name evidence="1" type="ORF">L21SP2_1543</name>
</gene>
<dbReference type="InterPro" id="IPR023393">
    <property type="entry name" value="START-like_dom_sf"/>
</dbReference>
<name>V5WIE2_9SPIO</name>
<dbReference type="RefSeq" id="WP_024267856.1">
    <property type="nucleotide sequence ID" value="NC_023035.1"/>
</dbReference>
<dbReference type="Proteomes" id="UP000018680">
    <property type="component" value="Chromosome"/>
</dbReference>
<dbReference type="HOGENOM" id="CLU_132619_1_0_12"/>
<dbReference type="SUPFAM" id="SSF55961">
    <property type="entry name" value="Bet v1-like"/>
    <property type="match status" value="1"/>
</dbReference>
<dbReference type="eggNOG" id="COG3427">
    <property type="taxonomic scope" value="Bacteria"/>
</dbReference>
<dbReference type="EMBL" id="CP006939">
    <property type="protein sequence ID" value="AHC14936.1"/>
    <property type="molecule type" value="Genomic_DNA"/>
</dbReference>
<dbReference type="Pfam" id="PF10604">
    <property type="entry name" value="Polyketide_cyc2"/>
    <property type="match status" value="1"/>
</dbReference>
<dbReference type="Gene3D" id="3.30.530.20">
    <property type="match status" value="1"/>
</dbReference>
<dbReference type="InterPro" id="IPR019587">
    <property type="entry name" value="Polyketide_cyclase/dehydratase"/>
</dbReference>
<dbReference type="AlphaFoldDB" id="V5WIE2"/>
<evidence type="ECO:0000313" key="2">
    <source>
        <dbReference type="Proteomes" id="UP000018680"/>
    </source>
</evidence>
<protein>
    <submittedName>
        <fullName evidence="1">Uncharacterized protein</fullName>
    </submittedName>
</protein>